<evidence type="ECO:0000256" key="1">
    <source>
        <dbReference type="SAM" id="Phobius"/>
    </source>
</evidence>
<dbReference type="Proteomes" id="UP001595556">
    <property type="component" value="Unassembled WGS sequence"/>
</dbReference>
<feature type="transmembrane region" description="Helical" evidence="1">
    <location>
        <begin position="37"/>
        <end position="58"/>
    </location>
</feature>
<gene>
    <name evidence="2" type="ORF">ACFOEN_00440</name>
</gene>
<feature type="transmembrane region" description="Helical" evidence="1">
    <location>
        <begin position="98"/>
        <end position="118"/>
    </location>
</feature>
<reference evidence="3" key="1">
    <citation type="journal article" date="2019" name="Int. J. Syst. Evol. Microbiol.">
        <title>The Global Catalogue of Microorganisms (GCM) 10K type strain sequencing project: providing services to taxonomists for standard genome sequencing and annotation.</title>
        <authorList>
            <consortium name="The Broad Institute Genomics Platform"/>
            <consortium name="The Broad Institute Genome Sequencing Center for Infectious Disease"/>
            <person name="Wu L."/>
            <person name="Ma J."/>
        </authorList>
    </citation>
    <scope>NUCLEOTIDE SEQUENCE [LARGE SCALE GENOMIC DNA]</scope>
    <source>
        <strain evidence="3">KCTC 52168</strain>
    </source>
</reference>
<accession>A0ABV7GXU7</accession>
<dbReference type="EMBL" id="JBHRTI010000002">
    <property type="protein sequence ID" value="MFC3146102.1"/>
    <property type="molecule type" value="Genomic_DNA"/>
</dbReference>
<name>A0ABV7GXU7_9BURK</name>
<keyword evidence="1" id="KW-0812">Transmembrane</keyword>
<keyword evidence="1" id="KW-1133">Transmembrane helix</keyword>
<evidence type="ECO:0000313" key="2">
    <source>
        <dbReference type="EMBL" id="MFC3146102.1"/>
    </source>
</evidence>
<proteinExistence type="predicted"/>
<keyword evidence="1" id="KW-0472">Membrane</keyword>
<dbReference type="RefSeq" id="WP_377300389.1">
    <property type="nucleotide sequence ID" value="NZ_CP180191.1"/>
</dbReference>
<comment type="caution">
    <text evidence="2">The sequence shown here is derived from an EMBL/GenBank/DDBJ whole genome shotgun (WGS) entry which is preliminary data.</text>
</comment>
<protein>
    <submittedName>
        <fullName evidence="2">Uncharacterized protein</fullName>
    </submittedName>
</protein>
<keyword evidence="3" id="KW-1185">Reference proteome</keyword>
<organism evidence="2 3">
    <name type="scientific">Piscinibacterium candidicorallinum</name>
    <dbReference type="NCBI Taxonomy" id="1793872"/>
    <lineage>
        <taxon>Bacteria</taxon>
        <taxon>Pseudomonadati</taxon>
        <taxon>Pseudomonadota</taxon>
        <taxon>Betaproteobacteria</taxon>
        <taxon>Burkholderiales</taxon>
        <taxon>Piscinibacterium</taxon>
    </lineage>
</organism>
<sequence length="131" mass="13560">MNVFKWIGILLTAVGWLCGAVLVAAPLMSGFTGSSTLLWLLFLFCFSIGVFTALSGMGELSTAGVLQASGIGPMLLALASGALLLGSGLGLGRYSATLTHWIMFFGGIFIAPTLMWGAGAVERLKRGENAS</sequence>
<feature type="transmembrane region" description="Helical" evidence="1">
    <location>
        <begin position="6"/>
        <end position="25"/>
    </location>
</feature>
<evidence type="ECO:0000313" key="3">
    <source>
        <dbReference type="Proteomes" id="UP001595556"/>
    </source>
</evidence>
<feature type="transmembrane region" description="Helical" evidence="1">
    <location>
        <begin position="70"/>
        <end position="91"/>
    </location>
</feature>